<evidence type="ECO:0000313" key="3">
    <source>
        <dbReference type="Proteomes" id="UP000315349"/>
    </source>
</evidence>
<dbReference type="Gene3D" id="3.40.50.720">
    <property type="entry name" value="NAD(P)-binding Rossmann-like Domain"/>
    <property type="match status" value="1"/>
</dbReference>
<dbReference type="PANTHER" id="PTHR43818:SF5">
    <property type="entry name" value="OXIDOREDUCTASE FAMILY PROTEIN"/>
    <property type="match status" value="1"/>
</dbReference>
<protein>
    <submittedName>
        <fullName evidence="2">Inositol 2-dehydrogenase/D-chiro-inositol 3-dehydrogenase</fullName>
        <ecNumber evidence="2">1.1.1.18</ecNumber>
    </submittedName>
</protein>
<dbReference type="InterPro" id="IPR036291">
    <property type="entry name" value="NAD(P)-bd_dom_sf"/>
</dbReference>
<dbReference type="RefSeq" id="WP_145296284.1">
    <property type="nucleotide sequence ID" value="NZ_CP036299.1"/>
</dbReference>
<evidence type="ECO:0000256" key="1">
    <source>
        <dbReference type="SAM" id="MobiDB-lite"/>
    </source>
</evidence>
<dbReference type="EMBL" id="CP036299">
    <property type="protein sequence ID" value="QDV29012.1"/>
    <property type="molecule type" value="Genomic_DNA"/>
</dbReference>
<dbReference type="AlphaFoldDB" id="A0A518GK68"/>
<evidence type="ECO:0000313" key="2">
    <source>
        <dbReference type="EMBL" id="QDV29012.1"/>
    </source>
</evidence>
<accession>A0A518GK68</accession>
<keyword evidence="3" id="KW-1185">Reference proteome</keyword>
<dbReference type="PROSITE" id="PS51318">
    <property type="entry name" value="TAT"/>
    <property type="match status" value="1"/>
</dbReference>
<dbReference type="EC" id="1.1.1.18" evidence="2"/>
<dbReference type="GO" id="GO:0050112">
    <property type="term" value="F:inositol 2-dehydrogenase (NAD+) activity"/>
    <property type="evidence" value="ECO:0007669"/>
    <property type="project" value="UniProtKB-EC"/>
</dbReference>
<dbReference type="InterPro" id="IPR006311">
    <property type="entry name" value="TAT_signal"/>
</dbReference>
<dbReference type="InterPro" id="IPR050463">
    <property type="entry name" value="Gfo/Idh/MocA_oxidrdct_glycsds"/>
</dbReference>
<sequence length="477" mass="52267">MNPANSPSGNLASGTSQQPRSGSNSIVSRRDVLRATGALATTSMIASMAIPQTVYAGEDNTIKVALVGCGGRGTGAAANALSVKNQGPIKLVAMADVFPNRLNSSYEGLKGQFKDQVDVPEDRRFVGFEAYKQAIDCLSPGDVVIMATPPAFRWVQFTYAIAKDVNTFMEKPVTVDGPSTKRMLQLADESEKKNLKVGVGLMCRHCDARGELFKRIQDGEIGDLLLLRAYRMAGPTATAFAKKKPENQKELMYQIQNFHAFLWASGGGFSDFLIHNIDECCWMKNAWPVKAQATGGRHFRGDYVDQNFDQYAVEYTFADGTKLLMEGRTMPGCHQEFASYAHGSKGSAVISQSGHAPSRARTYKSQDMSSKDNILWQFGAKEPSPYQLEWDHLVEAIRKDRPYNEVRRGAEASLVTSMGRMAAHTGQVITYDAMLNCDHEFAPNVDSLTEDGPAPVVADAEGKYPVPMPGLKTTREY</sequence>
<dbReference type="Gene3D" id="3.30.360.10">
    <property type="entry name" value="Dihydrodipicolinate Reductase, domain 2"/>
    <property type="match status" value="1"/>
</dbReference>
<keyword evidence="2" id="KW-0560">Oxidoreductase</keyword>
<feature type="region of interest" description="Disordered" evidence="1">
    <location>
        <begin position="1"/>
        <end position="28"/>
    </location>
</feature>
<dbReference type="PANTHER" id="PTHR43818">
    <property type="entry name" value="BCDNA.GH03377"/>
    <property type="match status" value="1"/>
</dbReference>
<gene>
    <name evidence="2" type="primary">iolG_6</name>
    <name evidence="2" type="ORF">Spb1_08800</name>
</gene>
<dbReference type="SUPFAM" id="SSF51735">
    <property type="entry name" value="NAD(P)-binding Rossmann-fold domains"/>
    <property type="match status" value="1"/>
</dbReference>
<feature type="compositionally biased region" description="Polar residues" evidence="1">
    <location>
        <begin position="1"/>
        <end position="27"/>
    </location>
</feature>
<dbReference type="SUPFAM" id="SSF55347">
    <property type="entry name" value="Glyceraldehyde-3-phosphate dehydrogenase-like, C-terminal domain"/>
    <property type="match status" value="1"/>
</dbReference>
<reference evidence="2 3" key="1">
    <citation type="submission" date="2019-02" db="EMBL/GenBank/DDBJ databases">
        <title>Deep-cultivation of Planctomycetes and their phenomic and genomic characterization uncovers novel biology.</title>
        <authorList>
            <person name="Wiegand S."/>
            <person name="Jogler M."/>
            <person name="Boedeker C."/>
            <person name="Pinto D."/>
            <person name="Vollmers J."/>
            <person name="Rivas-Marin E."/>
            <person name="Kohn T."/>
            <person name="Peeters S.H."/>
            <person name="Heuer A."/>
            <person name="Rast P."/>
            <person name="Oberbeckmann S."/>
            <person name="Bunk B."/>
            <person name="Jeske O."/>
            <person name="Meyerdierks A."/>
            <person name="Storesund J.E."/>
            <person name="Kallscheuer N."/>
            <person name="Luecker S."/>
            <person name="Lage O.M."/>
            <person name="Pohl T."/>
            <person name="Merkel B.J."/>
            <person name="Hornburger P."/>
            <person name="Mueller R.-W."/>
            <person name="Bruemmer F."/>
            <person name="Labrenz M."/>
            <person name="Spormann A.M."/>
            <person name="Op den Camp H."/>
            <person name="Overmann J."/>
            <person name="Amann R."/>
            <person name="Jetten M.S.M."/>
            <person name="Mascher T."/>
            <person name="Medema M.H."/>
            <person name="Devos D.P."/>
            <person name="Kaster A.-K."/>
            <person name="Ovreas L."/>
            <person name="Rohde M."/>
            <person name="Galperin M.Y."/>
            <person name="Jogler C."/>
        </authorList>
    </citation>
    <scope>NUCLEOTIDE SEQUENCE [LARGE SCALE GENOMIC DNA]</scope>
    <source>
        <strain evidence="2 3">Spb1</strain>
    </source>
</reference>
<proteinExistence type="predicted"/>
<dbReference type="KEGG" id="peh:Spb1_08800"/>
<dbReference type="OrthoDB" id="253515at2"/>
<name>A0A518GK68_9PLAN</name>
<organism evidence="2 3">
    <name type="scientific">Planctopirus ephydatiae</name>
    <dbReference type="NCBI Taxonomy" id="2528019"/>
    <lineage>
        <taxon>Bacteria</taxon>
        <taxon>Pseudomonadati</taxon>
        <taxon>Planctomycetota</taxon>
        <taxon>Planctomycetia</taxon>
        <taxon>Planctomycetales</taxon>
        <taxon>Planctomycetaceae</taxon>
        <taxon>Planctopirus</taxon>
    </lineage>
</organism>
<dbReference type="Proteomes" id="UP000315349">
    <property type="component" value="Chromosome"/>
</dbReference>